<dbReference type="PANTHER" id="PTHR44307:SF14">
    <property type="entry name" value="PHOSPHOETHANOLAMINE N-METHYLTRANSFERASE 1"/>
    <property type="match status" value="1"/>
</dbReference>
<evidence type="ECO:0000313" key="5">
    <source>
        <dbReference type="EMBL" id="KAF6991533.1"/>
    </source>
</evidence>
<reference evidence="5" key="1">
    <citation type="journal article" date="2017" name="Gigascience">
        <title>The first near-complete assembly of the hexaploid bread wheat genome, Triticum aestivum.</title>
        <authorList>
            <person name="Zimin A.V."/>
            <person name="Puiu D."/>
            <person name="Hall R."/>
            <person name="Kingan S."/>
            <person name="Clavijo B.J."/>
            <person name="Salzberg S.L."/>
        </authorList>
    </citation>
    <scope>NUCLEOTIDE SEQUENCE</scope>
    <source>
        <tissue evidence="5">Leaf</tissue>
    </source>
</reference>
<dbReference type="Gene3D" id="3.40.50.150">
    <property type="entry name" value="Vaccinia Virus protein VP39"/>
    <property type="match status" value="1"/>
</dbReference>
<sequence>FLRVLERELGETEKNKEAFLADFTQEDYDDIVNGWSAKLKRSSAGEQKWGLFIATK</sequence>
<organism evidence="5">
    <name type="scientific">Triticum aestivum</name>
    <name type="common">Wheat</name>
    <dbReference type="NCBI Taxonomy" id="4565"/>
    <lineage>
        <taxon>Eukaryota</taxon>
        <taxon>Viridiplantae</taxon>
        <taxon>Streptophyta</taxon>
        <taxon>Embryophyta</taxon>
        <taxon>Tracheophyta</taxon>
        <taxon>Spermatophyta</taxon>
        <taxon>Magnoliopsida</taxon>
        <taxon>Liliopsida</taxon>
        <taxon>Poales</taxon>
        <taxon>Poaceae</taxon>
        <taxon>BOP clade</taxon>
        <taxon>Pooideae</taxon>
        <taxon>Triticodae</taxon>
        <taxon>Triticeae</taxon>
        <taxon>Triticinae</taxon>
        <taxon>Triticum</taxon>
    </lineage>
</organism>
<evidence type="ECO:0000256" key="1">
    <source>
        <dbReference type="ARBA" id="ARBA00004969"/>
    </source>
</evidence>
<dbReference type="OrthoDB" id="8300214at2759"/>
<dbReference type="AlphaFoldDB" id="A0A9R1DGB3"/>
<comment type="pathway">
    <text evidence="2">Lipid metabolism.</text>
</comment>
<dbReference type="Proteomes" id="UP000815260">
    <property type="component" value="Chromosome 1B"/>
</dbReference>
<dbReference type="PANTHER" id="PTHR44307">
    <property type="entry name" value="PHOSPHOETHANOLAMINE METHYLTRANSFERASE"/>
    <property type="match status" value="1"/>
</dbReference>
<name>A0A9R1DGB3_WHEAT</name>
<reference evidence="5" key="2">
    <citation type="submission" date="2020-03" db="EMBL/GenBank/DDBJ databases">
        <title>The second near-complete assembly of the hexaploid bread wheat (Triticum aestivum) genome.</title>
        <authorList>
            <person name="Zimin A.V."/>
            <person name="Puiu D."/>
            <person name="Shumante A."/>
            <person name="Alonge M."/>
            <person name="Salzberg S.L."/>
        </authorList>
    </citation>
    <scope>NUCLEOTIDE SEQUENCE</scope>
    <source>
        <tissue evidence="5">Leaf</tissue>
    </source>
</reference>
<gene>
    <name evidence="5" type="ORF">CFC21_008610</name>
</gene>
<keyword evidence="3" id="KW-0808">Transferase</keyword>
<protein>
    <recommendedName>
        <fullName evidence="4">phosphoethanolamine N-methyltransferase</fullName>
        <ecNumber evidence="4">2.1.1.103</ecNumber>
    </recommendedName>
</protein>
<proteinExistence type="predicted"/>
<comment type="pathway">
    <text evidence="1">Phospholipid metabolism; phosphatidylcholine biosynthesis.</text>
</comment>
<dbReference type="InterPro" id="IPR029063">
    <property type="entry name" value="SAM-dependent_MTases_sf"/>
</dbReference>
<dbReference type="EMBL" id="CM022212">
    <property type="protein sequence ID" value="KAF6991533.1"/>
    <property type="molecule type" value="Genomic_DNA"/>
</dbReference>
<evidence type="ECO:0000256" key="3">
    <source>
        <dbReference type="ARBA" id="ARBA00022679"/>
    </source>
</evidence>
<dbReference type="EC" id="2.1.1.103" evidence="4"/>
<dbReference type="GO" id="GO:0000234">
    <property type="term" value="F:phosphoethanolamine N-methyltransferase activity"/>
    <property type="evidence" value="ECO:0007669"/>
    <property type="project" value="UniProtKB-EC"/>
</dbReference>
<evidence type="ECO:0000256" key="2">
    <source>
        <dbReference type="ARBA" id="ARBA00005189"/>
    </source>
</evidence>
<accession>A0A9R1DGB3</accession>
<feature type="non-terminal residue" evidence="5">
    <location>
        <position position="1"/>
    </location>
</feature>
<comment type="caution">
    <text evidence="5">The sequence shown here is derived from an EMBL/GenBank/DDBJ whole genome shotgun (WGS) entry which is preliminary data.</text>
</comment>
<evidence type="ECO:0000256" key="4">
    <source>
        <dbReference type="ARBA" id="ARBA00035674"/>
    </source>
</evidence>